<keyword evidence="2" id="KW-0812">Transmembrane</keyword>
<dbReference type="PROSITE" id="PS51384">
    <property type="entry name" value="FAD_FR"/>
    <property type="match status" value="1"/>
</dbReference>
<accession>A0A4Y3ULE5</accession>
<dbReference type="SUPFAM" id="SSF52343">
    <property type="entry name" value="Ferredoxin reductase-like, C-terminal NADP-linked domain"/>
    <property type="match status" value="1"/>
</dbReference>
<feature type="transmembrane region" description="Helical" evidence="2">
    <location>
        <begin position="154"/>
        <end position="174"/>
    </location>
</feature>
<dbReference type="Proteomes" id="UP000319804">
    <property type="component" value="Unassembled WGS sequence"/>
</dbReference>
<proteinExistence type="predicted"/>
<dbReference type="SUPFAM" id="SSF63380">
    <property type="entry name" value="Riboflavin synthase domain-like"/>
    <property type="match status" value="1"/>
</dbReference>
<evidence type="ECO:0000256" key="1">
    <source>
        <dbReference type="ARBA" id="ARBA00001974"/>
    </source>
</evidence>
<organism evidence="4 5">
    <name type="scientific">Microbacterium lacticum</name>
    <dbReference type="NCBI Taxonomy" id="33885"/>
    <lineage>
        <taxon>Bacteria</taxon>
        <taxon>Bacillati</taxon>
        <taxon>Actinomycetota</taxon>
        <taxon>Actinomycetes</taxon>
        <taxon>Micrococcales</taxon>
        <taxon>Microbacteriaceae</taxon>
        <taxon>Microbacterium</taxon>
    </lineage>
</organism>
<gene>
    <name evidence="4" type="ORF">FHX68_1082</name>
</gene>
<feature type="transmembrane region" description="Helical" evidence="2">
    <location>
        <begin position="100"/>
        <end position="119"/>
    </location>
</feature>
<sequence>MTAVTAAWNRLLAFVGRYSMYRLVLIALGLLTVISLILSLFDAVTPSPLAIIVTFVVLNVVCVLVDLVGQRLTGRAWRYESSLITAGILLFVLYPTVEPMGLVGIAIAGAVASASKYVIAWRGRHIVNPAAFGATALSVITALSGAYALGAAGWWVGTPGLAAPVILLGFFVVVRADKLGPVLLFLVIALVVAAVRVSLAFAGVGQAIDAGQLLTTVLWSSPFFFLAAFMFSEPLTQPPRRWQQYIVAVVVGVLAGAPLTVGTLTFGPEAAVVVGNLVAFAFAYATRASLKLTFLGREQLTPSVEELSFRASRMLHFDAGQYLELEVPHAHADSRGTRREFSIVSAPEELPVVKVAMRRGSQSSYKKALAAIEPGAELSVTGVWGDFVLPAKTSVPVLMVAAGIGVTPFVSQLRHLRREGGARDVVFVYVASGAEELAFRQDLEDAGIPVIVFTRDEPTDLPAHWTWAKGVRLDADGLVQVVPDIASRHAYISGPPGLIADLAPALEKAHGLTTDAFSGY</sequence>
<evidence type="ECO:0000259" key="3">
    <source>
        <dbReference type="PROSITE" id="PS51384"/>
    </source>
</evidence>
<dbReference type="InterPro" id="IPR001433">
    <property type="entry name" value="OxRdtase_FAD/NAD-bd"/>
</dbReference>
<protein>
    <submittedName>
        <fullName evidence="4">Ferredoxin-NADP reductase</fullName>
    </submittedName>
</protein>
<dbReference type="InterPro" id="IPR050415">
    <property type="entry name" value="MRET"/>
</dbReference>
<dbReference type="RefSeq" id="WP_141379566.1">
    <property type="nucleotide sequence ID" value="NZ_BJNA01000007.1"/>
</dbReference>
<evidence type="ECO:0000313" key="5">
    <source>
        <dbReference type="Proteomes" id="UP000319804"/>
    </source>
</evidence>
<dbReference type="CDD" id="cd00322">
    <property type="entry name" value="FNR_like"/>
    <property type="match status" value="1"/>
</dbReference>
<dbReference type="GO" id="GO:0016491">
    <property type="term" value="F:oxidoreductase activity"/>
    <property type="evidence" value="ECO:0007669"/>
    <property type="project" value="InterPro"/>
</dbReference>
<feature type="transmembrane region" description="Helical" evidence="2">
    <location>
        <begin position="76"/>
        <end position="94"/>
    </location>
</feature>
<dbReference type="Gene3D" id="2.40.30.10">
    <property type="entry name" value="Translation factors"/>
    <property type="match status" value="1"/>
</dbReference>
<dbReference type="OrthoDB" id="9801223at2"/>
<dbReference type="InterPro" id="IPR017938">
    <property type="entry name" value="Riboflavin_synthase-like_b-brl"/>
</dbReference>
<dbReference type="Pfam" id="PF00175">
    <property type="entry name" value="NAD_binding_1"/>
    <property type="match status" value="1"/>
</dbReference>
<dbReference type="PANTHER" id="PTHR47354">
    <property type="entry name" value="NADH OXIDOREDUCTASE HCR"/>
    <property type="match status" value="1"/>
</dbReference>
<dbReference type="Gene3D" id="3.40.50.80">
    <property type="entry name" value="Nucleotide-binding domain of ferredoxin-NADP reductase (FNR) module"/>
    <property type="match status" value="1"/>
</dbReference>
<feature type="domain" description="FAD-binding FR-type" evidence="3">
    <location>
        <begin position="287"/>
        <end position="390"/>
    </location>
</feature>
<dbReference type="InterPro" id="IPR039261">
    <property type="entry name" value="FNR_nucleotide-bd"/>
</dbReference>
<reference evidence="4 5" key="1">
    <citation type="submission" date="2019-06" db="EMBL/GenBank/DDBJ databases">
        <title>Sequencing the genomes of 1000 actinobacteria strains.</title>
        <authorList>
            <person name="Klenk H.-P."/>
        </authorList>
    </citation>
    <scope>NUCLEOTIDE SEQUENCE [LARGE SCALE GENOMIC DNA]</scope>
    <source>
        <strain evidence="4 5">DSM 20427</strain>
    </source>
</reference>
<feature type="transmembrane region" description="Helical" evidence="2">
    <location>
        <begin position="244"/>
        <end position="264"/>
    </location>
</feature>
<comment type="cofactor">
    <cofactor evidence="1">
        <name>FAD</name>
        <dbReference type="ChEBI" id="CHEBI:57692"/>
    </cofactor>
</comment>
<feature type="transmembrane region" description="Helical" evidence="2">
    <location>
        <begin position="47"/>
        <end position="69"/>
    </location>
</feature>
<keyword evidence="2" id="KW-0472">Membrane</keyword>
<dbReference type="PRINTS" id="PR00410">
    <property type="entry name" value="PHEHYDRXLASE"/>
</dbReference>
<feature type="transmembrane region" description="Helical" evidence="2">
    <location>
        <begin position="181"/>
        <end position="204"/>
    </location>
</feature>
<evidence type="ECO:0000313" key="4">
    <source>
        <dbReference type="EMBL" id="TQN00951.1"/>
    </source>
</evidence>
<dbReference type="EMBL" id="VFPS01000001">
    <property type="protein sequence ID" value="TQN00951.1"/>
    <property type="molecule type" value="Genomic_DNA"/>
</dbReference>
<comment type="caution">
    <text evidence="4">The sequence shown here is derived from an EMBL/GenBank/DDBJ whole genome shotgun (WGS) entry which is preliminary data.</text>
</comment>
<dbReference type="InterPro" id="IPR017927">
    <property type="entry name" value="FAD-bd_FR_type"/>
</dbReference>
<feature type="transmembrane region" description="Helical" evidence="2">
    <location>
        <begin position="126"/>
        <end position="148"/>
    </location>
</feature>
<keyword evidence="2" id="KW-1133">Transmembrane helix</keyword>
<keyword evidence="5" id="KW-1185">Reference proteome</keyword>
<feature type="transmembrane region" description="Helical" evidence="2">
    <location>
        <begin position="20"/>
        <end position="41"/>
    </location>
</feature>
<dbReference type="PANTHER" id="PTHR47354:SF5">
    <property type="entry name" value="PROTEIN RFBI"/>
    <property type="match status" value="1"/>
</dbReference>
<feature type="transmembrane region" description="Helical" evidence="2">
    <location>
        <begin position="210"/>
        <end position="232"/>
    </location>
</feature>
<name>A0A4Y3ULE5_9MICO</name>
<dbReference type="AlphaFoldDB" id="A0A4Y3ULE5"/>
<evidence type="ECO:0000256" key="2">
    <source>
        <dbReference type="SAM" id="Phobius"/>
    </source>
</evidence>